<keyword evidence="1" id="KW-0472">Membrane</keyword>
<evidence type="ECO:0000313" key="2">
    <source>
        <dbReference type="EMBL" id="GIH86098.1"/>
    </source>
</evidence>
<dbReference type="InterPro" id="IPR021385">
    <property type="entry name" value="DUF3017"/>
</dbReference>
<proteinExistence type="predicted"/>
<reference evidence="2" key="1">
    <citation type="submission" date="2021-01" db="EMBL/GenBank/DDBJ databases">
        <title>Whole genome shotgun sequence of Planobispora rosea NBRC 15558.</title>
        <authorList>
            <person name="Komaki H."/>
            <person name="Tamura T."/>
        </authorList>
    </citation>
    <scope>NUCLEOTIDE SEQUENCE</scope>
    <source>
        <strain evidence="2">NBRC 15558</strain>
    </source>
</reference>
<dbReference type="EMBL" id="BOOI01000042">
    <property type="protein sequence ID" value="GIH86098.1"/>
    <property type="molecule type" value="Genomic_DNA"/>
</dbReference>
<protein>
    <recommendedName>
        <fullName evidence="4">DUF3017 domain-containing protein</fullName>
    </recommendedName>
</protein>
<evidence type="ECO:0000256" key="1">
    <source>
        <dbReference type="SAM" id="Phobius"/>
    </source>
</evidence>
<organism evidence="2 3">
    <name type="scientific">Planobispora rosea</name>
    <dbReference type="NCBI Taxonomy" id="35762"/>
    <lineage>
        <taxon>Bacteria</taxon>
        <taxon>Bacillati</taxon>
        <taxon>Actinomycetota</taxon>
        <taxon>Actinomycetes</taxon>
        <taxon>Streptosporangiales</taxon>
        <taxon>Streptosporangiaceae</taxon>
        <taxon>Planobispora</taxon>
    </lineage>
</organism>
<feature type="transmembrane region" description="Helical" evidence="1">
    <location>
        <begin position="34"/>
        <end position="55"/>
    </location>
</feature>
<dbReference type="RefSeq" id="WP_068921306.1">
    <property type="nucleotide sequence ID" value="NZ_BMQP01000023.1"/>
</dbReference>
<evidence type="ECO:0008006" key="4">
    <source>
        <dbReference type="Google" id="ProtNLM"/>
    </source>
</evidence>
<comment type="caution">
    <text evidence="2">The sequence shown here is derived from an EMBL/GenBank/DDBJ whole genome shotgun (WGS) entry which is preliminary data.</text>
</comment>
<feature type="transmembrane region" description="Helical" evidence="1">
    <location>
        <begin position="12"/>
        <end position="28"/>
    </location>
</feature>
<evidence type="ECO:0000313" key="3">
    <source>
        <dbReference type="Proteomes" id="UP000655044"/>
    </source>
</evidence>
<dbReference type="AlphaFoldDB" id="A0A8J3SA58"/>
<name>A0A8J3SA58_PLARO</name>
<keyword evidence="1" id="KW-1133">Transmembrane helix</keyword>
<dbReference type="Proteomes" id="UP000655044">
    <property type="component" value="Unassembled WGS sequence"/>
</dbReference>
<keyword evidence="3" id="KW-1185">Reference proteome</keyword>
<keyword evidence="1" id="KW-0812">Transmembrane</keyword>
<feature type="transmembrane region" description="Helical" evidence="1">
    <location>
        <begin position="67"/>
        <end position="88"/>
    </location>
</feature>
<accession>A0A8J3SA58</accession>
<sequence length="94" mass="9729">MSTDNDRWGPYPLVLAGAVLAVAYAALAPNPDHLYWAGFALGALIALSALIRLAGGGGRMAVRKRPTDAVTLGLLGLALMGGSLVLRFPDLMPV</sequence>
<dbReference type="Pfam" id="PF11222">
    <property type="entry name" value="DUF3017"/>
    <property type="match status" value="1"/>
</dbReference>
<gene>
    <name evidence="2" type="ORF">Pro02_45060</name>
</gene>